<gene>
    <name evidence="1" type="ORF">GCM10025770_00070</name>
</gene>
<proteinExistence type="predicted"/>
<sequence>MGDDGVLMAAGVQLPRNLATVYSAATAALNCGRVDVEAGALVVTEDELEALDDEELDATTLLDEDEALDELDEATLLLATEEATLLATEEATLLELVVVLA</sequence>
<evidence type="ECO:0000313" key="2">
    <source>
        <dbReference type="Proteomes" id="UP001500547"/>
    </source>
</evidence>
<dbReference type="Proteomes" id="UP001500547">
    <property type="component" value="Unassembled WGS sequence"/>
</dbReference>
<comment type="caution">
    <text evidence="1">The sequence shown here is derived from an EMBL/GenBank/DDBJ whole genome shotgun (WGS) entry which is preliminary data.</text>
</comment>
<reference evidence="2" key="1">
    <citation type="journal article" date="2019" name="Int. J. Syst. Evol. Microbiol.">
        <title>The Global Catalogue of Microorganisms (GCM) 10K type strain sequencing project: providing services to taxonomists for standard genome sequencing and annotation.</title>
        <authorList>
            <consortium name="The Broad Institute Genomics Platform"/>
            <consortium name="The Broad Institute Genome Sequencing Center for Infectious Disease"/>
            <person name="Wu L."/>
            <person name="Ma J."/>
        </authorList>
    </citation>
    <scope>NUCLEOTIDE SEQUENCE [LARGE SCALE GENOMIC DNA]</scope>
    <source>
        <strain evidence="2">JCM 18715</strain>
    </source>
</reference>
<organism evidence="1 2">
    <name type="scientific">Viridibacterium curvum</name>
    <dbReference type="NCBI Taxonomy" id="1101404"/>
    <lineage>
        <taxon>Bacteria</taxon>
        <taxon>Pseudomonadati</taxon>
        <taxon>Pseudomonadota</taxon>
        <taxon>Betaproteobacteria</taxon>
        <taxon>Rhodocyclales</taxon>
        <taxon>Rhodocyclaceae</taxon>
        <taxon>Viridibacterium</taxon>
    </lineage>
</organism>
<evidence type="ECO:0000313" key="1">
    <source>
        <dbReference type="EMBL" id="GAA5157200.1"/>
    </source>
</evidence>
<accession>A0ABP9Q5Y2</accession>
<protein>
    <submittedName>
        <fullName evidence="1">Uncharacterized protein</fullName>
    </submittedName>
</protein>
<dbReference type="EMBL" id="BAABLD010000001">
    <property type="protein sequence ID" value="GAA5157200.1"/>
    <property type="molecule type" value="Genomic_DNA"/>
</dbReference>
<name>A0ABP9Q5Y2_9RHOO</name>
<keyword evidence="2" id="KW-1185">Reference proteome</keyword>